<evidence type="ECO:0000256" key="2">
    <source>
        <dbReference type="ARBA" id="ARBA00022692"/>
    </source>
</evidence>
<dbReference type="Proteomes" id="UP000183454">
    <property type="component" value="Unassembled WGS sequence"/>
</dbReference>
<sequence length="570" mass="60375">MLSDWIPLLRDLRQYRKEWLTRDVVAGLSVTAVQVPTAIAYANLAGFPPEVGLYASILPVLIYALFGSSRQLMIGPDAATCAMIAALLLPMAGGDLDYYLKLSAGMALTAGLLMVFGGMTRMGFIVNFFSRPILIGFLNGIALSIIAGQLGKLLGIAVINRDFGPSLMELAGRLSEIDGYSLGVGCATLVLLILIQHYFPRAPAALIALLVAGLAVFLLGSDMGSVKLVGEVPSGLPSFSLPGLGYEGVQGIFISAVGLVIVCFTSGMLTARSFAARNGYGINADQEMRAIGFANMASGLCGGFAVTGADSRTAVNDVSGGKTQLVSVVAALATAGVVLFLTQPLGHLPIPALAAVLIFSAWGLLDIAGIRRLRVIDHFEFNLSLLTAVGVLAIGVLPGVVLAITLALLNVFIKIYRPADTLLGIVPGVAGYNDLSLSDDARPVPGMMIYRFDAPLLFFNADYFKTRVLSLVDSAESKPRWFVLNAESISQLDITGAQAVDDLATELQNRGVRLAVARPKLYMRKYGQPMGLGKKIGAENIFYSVHSAVETILAREAQVHNSIHGVQNDR</sequence>
<feature type="transmembrane region" description="Helical" evidence="5">
    <location>
        <begin position="206"/>
        <end position="229"/>
    </location>
</feature>
<dbReference type="Pfam" id="PF00916">
    <property type="entry name" value="Sulfate_transp"/>
    <property type="match status" value="1"/>
</dbReference>
<dbReference type="InterPro" id="IPR002645">
    <property type="entry name" value="STAS_dom"/>
</dbReference>
<dbReference type="InterPro" id="IPR001902">
    <property type="entry name" value="SLC26A/SulP_fam"/>
</dbReference>
<keyword evidence="3 5" id="KW-1133">Transmembrane helix</keyword>
<organism evidence="7 8">
    <name type="scientific">Nitrosomonas communis</name>
    <dbReference type="NCBI Taxonomy" id="44574"/>
    <lineage>
        <taxon>Bacteria</taxon>
        <taxon>Pseudomonadati</taxon>
        <taxon>Pseudomonadota</taxon>
        <taxon>Betaproteobacteria</taxon>
        <taxon>Nitrosomonadales</taxon>
        <taxon>Nitrosomonadaceae</taxon>
        <taxon>Nitrosomonas</taxon>
    </lineage>
</organism>
<dbReference type="SUPFAM" id="SSF52091">
    <property type="entry name" value="SpoIIaa-like"/>
    <property type="match status" value="1"/>
</dbReference>
<dbReference type="NCBIfam" id="TIGR00815">
    <property type="entry name" value="sulP"/>
    <property type="match status" value="1"/>
</dbReference>
<dbReference type="AlphaFoldDB" id="A0A1H2TS63"/>
<dbReference type="InterPro" id="IPR036513">
    <property type="entry name" value="STAS_dom_sf"/>
</dbReference>
<evidence type="ECO:0000256" key="3">
    <source>
        <dbReference type="ARBA" id="ARBA00022989"/>
    </source>
</evidence>
<feature type="transmembrane region" description="Helical" evidence="5">
    <location>
        <begin position="132"/>
        <end position="159"/>
    </location>
</feature>
<evidence type="ECO:0000256" key="5">
    <source>
        <dbReference type="SAM" id="Phobius"/>
    </source>
</evidence>
<feature type="transmembrane region" description="Helical" evidence="5">
    <location>
        <begin position="98"/>
        <end position="120"/>
    </location>
</feature>
<dbReference type="EMBL" id="FNNH01000012">
    <property type="protein sequence ID" value="SDW46119.1"/>
    <property type="molecule type" value="Genomic_DNA"/>
</dbReference>
<comment type="subcellular location">
    <subcellularLocation>
        <location evidence="1">Membrane</location>
        <topology evidence="1">Multi-pass membrane protein</topology>
    </subcellularLocation>
</comment>
<evidence type="ECO:0000259" key="6">
    <source>
        <dbReference type="PROSITE" id="PS50801"/>
    </source>
</evidence>
<keyword evidence="4 5" id="KW-0472">Membrane</keyword>
<dbReference type="InterPro" id="IPR011547">
    <property type="entry name" value="SLC26A/SulP_dom"/>
</dbReference>
<feature type="transmembrane region" description="Helical" evidence="5">
    <location>
        <begin position="348"/>
        <end position="365"/>
    </location>
</feature>
<keyword evidence="2 5" id="KW-0812">Transmembrane</keyword>
<dbReference type="Pfam" id="PF01740">
    <property type="entry name" value="STAS"/>
    <property type="match status" value="1"/>
</dbReference>
<protein>
    <submittedName>
        <fullName evidence="7">High affinity sulphate transporter 1</fullName>
    </submittedName>
</protein>
<feature type="domain" description="STAS" evidence="6">
    <location>
        <begin position="437"/>
        <end position="552"/>
    </location>
</feature>
<feature type="transmembrane region" description="Helical" evidence="5">
    <location>
        <begin position="321"/>
        <end position="341"/>
    </location>
</feature>
<dbReference type="PROSITE" id="PS01130">
    <property type="entry name" value="SLC26A"/>
    <property type="match status" value="1"/>
</dbReference>
<dbReference type="PROSITE" id="PS50801">
    <property type="entry name" value="STAS"/>
    <property type="match status" value="1"/>
</dbReference>
<evidence type="ECO:0000313" key="8">
    <source>
        <dbReference type="Proteomes" id="UP000183454"/>
    </source>
</evidence>
<feature type="transmembrane region" description="Helical" evidence="5">
    <location>
        <begin position="385"/>
        <end position="413"/>
    </location>
</feature>
<evidence type="ECO:0000313" key="7">
    <source>
        <dbReference type="EMBL" id="SDW46119.1"/>
    </source>
</evidence>
<evidence type="ECO:0000256" key="1">
    <source>
        <dbReference type="ARBA" id="ARBA00004141"/>
    </source>
</evidence>
<evidence type="ECO:0000256" key="4">
    <source>
        <dbReference type="ARBA" id="ARBA00023136"/>
    </source>
</evidence>
<feature type="transmembrane region" description="Helical" evidence="5">
    <location>
        <begin position="249"/>
        <end position="269"/>
    </location>
</feature>
<feature type="transmembrane region" description="Helical" evidence="5">
    <location>
        <begin position="290"/>
        <end position="309"/>
    </location>
</feature>
<reference evidence="7 8" key="1">
    <citation type="submission" date="2016-10" db="EMBL/GenBank/DDBJ databases">
        <authorList>
            <person name="de Groot N.N."/>
        </authorList>
    </citation>
    <scope>NUCLEOTIDE SEQUENCE [LARGE SCALE GENOMIC DNA]</scope>
    <source>
        <strain evidence="7 8">Nm110</strain>
    </source>
</reference>
<dbReference type="Gene3D" id="3.30.750.24">
    <property type="entry name" value="STAS domain"/>
    <property type="match status" value="1"/>
</dbReference>
<accession>A0A1H2TS63</accession>
<dbReference type="RefSeq" id="WP_074666538.1">
    <property type="nucleotide sequence ID" value="NZ_FNNH01000012.1"/>
</dbReference>
<dbReference type="PANTHER" id="PTHR11814">
    <property type="entry name" value="SULFATE TRANSPORTER"/>
    <property type="match status" value="1"/>
</dbReference>
<dbReference type="CDD" id="cd07042">
    <property type="entry name" value="STAS_SulP_like_sulfate_transporter"/>
    <property type="match status" value="1"/>
</dbReference>
<dbReference type="GO" id="GO:0016020">
    <property type="term" value="C:membrane"/>
    <property type="evidence" value="ECO:0007669"/>
    <property type="project" value="UniProtKB-SubCell"/>
</dbReference>
<feature type="transmembrane region" description="Helical" evidence="5">
    <location>
        <begin position="47"/>
        <end position="66"/>
    </location>
</feature>
<dbReference type="InterPro" id="IPR018045">
    <property type="entry name" value="S04_transporter_CS"/>
</dbReference>
<gene>
    <name evidence="7" type="ORF">SAMN05421882_101217</name>
</gene>
<dbReference type="GO" id="GO:0008271">
    <property type="term" value="F:secondary active sulfate transmembrane transporter activity"/>
    <property type="evidence" value="ECO:0007669"/>
    <property type="project" value="InterPro"/>
</dbReference>
<name>A0A1H2TS63_9PROT</name>
<proteinExistence type="predicted"/>
<feature type="transmembrane region" description="Helical" evidence="5">
    <location>
        <begin position="179"/>
        <end position="199"/>
    </location>
</feature>
<feature type="transmembrane region" description="Helical" evidence="5">
    <location>
        <begin position="73"/>
        <end position="92"/>
    </location>
</feature>